<protein>
    <submittedName>
        <fullName evidence="2">Uncharacterized protein</fullName>
    </submittedName>
</protein>
<reference evidence="2 3" key="1">
    <citation type="submission" date="2023-11" db="EMBL/GenBank/DDBJ databases">
        <title>Draft genome sequence and annotation of the polyextremotolerant black yeast-like fungus Aureobasidium pullulans NRRL 62042.</title>
        <authorList>
            <person name="Dielentheis-Frenken M.R.E."/>
            <person name="Wibberg D."/>
            <person name="Blank L.M."/>
            <person name="Tiso T."/>
        </authorList>
    </citation>
    <scope>NUCLEOTIDE SEQUENCE [LARGE SCALE GENOMIC DNA]</scope>
    <source>
        <strain evidence="2 3">NRRL 62042</strain>
    </source>
</reference>
<feature type="compositionally biased region" description="Polar residues" evidence="1">
    <location>
        <begin position="133"/>
        <end position="148"/>
    </location>
</feature>
<feature type="compositionally biased region" description="Basic and acidic residues" evidence="1">
    <location>
        <begin position="116"/>
        <end position="128"/>
    </location>
</feature>
<evidence type="ECO:0000313" key="2">
    <source>
        <dbReference type="EMBL" id="KAK5999958.1"/>
    </source>
</evidence>
<feature type="region of interest" description="Disordered" evidence="1">
    <location>
        <begin position="99"/>
        <end position="172"/>
    </location>
</feature>
<dbReference type="Proteomes" id="UP001341245">
    <property type="component" value="Unassembled WGS sequence"/>
</dbReference>
<comment type="caution">
    <text evidence="2">The sequence shown here is derived from an EMBL/GenBank/DDBJ whole genome shotgun (WGS) entry which is preliminary data.</text>
</comment>
<accession>A0ABR0T6A1</accession>
<evidence type="ECO:0000313" key="3">
    <source>
        <dbReference type="Proteomes" id="UP001341245"/>
    </source>
</evidence>
<organism evidence="2 3">
    <name type="scientific">Aureobasidium pullulans</name>
    <name type="common">Black yeast</name>
    <name type="synonym">Pullularia pullulans</name>
    <dbReference type="NCBI Taxonomy" id="5580"/>
    <lineage>
        <taxon>Eukaryota</taxon>
        <taxon>Fungi</taxon>
        <taxon>Dikarya</taxon>
        <taxon>Ascomycota</taxon>
        <taxon>Pezizomycotina</taxon>
        <taxon>Dothideomycetes</taxon>
        <taxon>Dothideomycetidae</taxon>
        <taxon>Dothideales</taxon>
        <taxon>Saccotheciaceae</taxon>
        <taxon>Aureobasidium</taxon>
    </lineage>
</organism>
<name>A0ABR0T6A1_AURPU</name>
<dbReference type="EMBL" id="JASGXD010000020">
    <property type="protein sequence ID" value="KAK5999958.1"/>
    <property type="molecule type" value="Genomic_DNA"/>
</dbReference>
<feature type="compositionally biased region" description="Basic and acidic residues" evidence="1">
    <location>
        <begin position="149"/>
        <end position="164"/>
    </location>
</feature>
<keyword evidence="3" id="KW-1185">Reference proteome</keyword>
<evidence type="ECO:0000256" key="1">
    <source>
        <dbReference type="SAM" id="MobiDB-lite"/>
    </source>
</evidence>
<gene>
    <name evidence="2" type="ORF">QM012_005046</name>
</gene>
<proteinExistence type="predicted"/>
<sequence>MEFSPSQVDALCKCISPVATGPKCKRRRKRSDIEERADANAGRSASSCSAEVSVQFTEPWRFCTFYTSYPRTTSPFKKYTASALTSLCKCAIAKPSSTTSKKASTTTKKHKANHHIQKDFDNEHKENDYFDQASDSAEASNNQQQKANNDQHQETHNYKHQEANKHKHQKGHLDKHEEIDCHKHYQETINDQCAKVNIKHKASQLNQFEEIEMLAG</sequence>